<dbReference type="PROSITE" id="PS00141">
    <property type="entry name" value="ASP_PROTEASE"/>
    <property type="match status" value="2"/>
</dbReference>
<evidence type="ECO:0000256" key="1">
    <source>
        <dbReference type="ARBA" id="ARBA00007447"/>
    </source>
</evidence>
<evidence type="ECO:0000313" key="7">
    <source>
        <dbReference type="EMBL" id="KIK51004.1"/>
    </source>
</evidence>
<organism evidence="7 8">
    <name type="scientific">Collybiopsis luxurians FD-317 M1</name>
    <dbReference type="NCBI Taxonomy" id="944289"/>
    <lineage>
        <taxon>Eukaryota</taxon>
        <taxon>Fungi</taxon>
        <taxon>Dikarya</taxon>
        <taxon>Basidiomycota</taxon>
        <taxon>Agaricomycotina</taxon>
        <taxon>Agaricomycetes</taxon>
        <taxon>Agaricomycetidae</taxon>
        <taxon>Agaricales</taxon>
        <taxon>Marasmiineae</taxon>
        <taxon>Omphalotaceae</taxon>
        <taxon>Collybiopsis</taxon>
        <taxon>Collybiopsis luxurians</taxon>
    </lineage>
</organism>
<feature type="active site" evidence="3">
    <location>
        <position position="344"/>
    </location>
</feature>
<dbReference type="Pfam" id="PF00026">
    <property type="entry name" value="Asp"/>
    <property type="match status" value="1"/>
</dbReference>
<dbReference type="GO" id="GO:0004190">
    <property type="term" value="F:aspartic-type endopeptidase activity"/>
    <property type="evidence" value="ECO:0007669"/>
    <property type="project" value="UniProtKB-KW"/>
</dbReference>
<dbReference type="PANTHER" id="PTHR47966:SF47">
    <property type="entry name" value="ENDOPEPTIDASE, PUTATIVE (AFU_ORTHOLOGUE AFUA_3G01220)-RELATED"/>
    <property type="match status" value="1"/>
</dbReference>
<proteinExistence type="inferred from homology"/>
<dbReference type="Gene3D" id="2.40.70.10">
    <property type="entry name" value="Acid Proteases"/>
    <property type="match status" value="2"/>
</dbReference>
<keyword evidence="2 4" id="KW-0064">Aspartyl protease</keyword>
<keyword evidence="5" id="KW-0732">Signal</keyword>
<evidence type="ECO:0000256" key="3">
    <source>
        <dbReference type="PIRSR" id="PIRSR601461-1"/>
    </source>
</evidence>
<dbReference type="HOGENOM" id="CLU_035052_1_0_1"/>
<protein>
    <recommendedName>
        <fullName evidence="6">Peptidase A1 domain-containing protein</fullName>
    </recommendedName>
</protein>
<keyword evidence="4" id="KW-0645">Protease</keyword>
<dbReference type="InterPro" id="IPR001461">
    <property type="entry name" value="Aspartic_peptidase_A1"/>
</dbReference>
<reference evidence="7 8" key="1">
    <citation type="submission" date="2014-04" db="EMBL/GenBank/DDBJ databases">
        <title>Evolutionary Origins and Diversification of the Mycorrhizal Mutualists.</title>
        <authorList>
            <consortium name="DOE Joint Genome Institute"/>
            <consortium name="Mycorrhizal Genomics Consortium"/>
            <person name="Kohler A."/>
            <person name="Kuo A."/>
            <person name="Nagy L.G."/>
            <person name="Floudas D."/>
            <person name="Copeland A."/>
            <person name="Barry K.W."/>
            <person name="Cichocki N."/>
            <person name="Veneault-Fourrey C."/>
            <person name="LaButti K."/>
            <person name="Lindquist E.A."/>
            <person name="Lipzen A."/>
            <person name="Lundell T."/>
            <person name="Morin E."/>
            <person name="Murat C."/>
            <person name="Riley R."/>
            <person name="Ohm R."/>
            <person name="Sun H."/>
            <person name="Tunlid A."/>
            <person name="Henrissat B."/>
            <person name="Grigoriev I.V."/>
            <person name="Hibbett D.S."/>
            <person name="Martin F."/>
        </authorList>
    </citation>
    <scope>NUCLEOTIDE SEQUENCE [LARGE SCALE GENOMIC DNA]</scope>
    <source>
        <strain evidence="7 8">FD-317 M1</strain>
    </source>
</reference>
<evidence type="ECO:0000259" key="6">
    <source>
        <dbReference type="PROSITE" id="PS51767"/>
    </source>
</evidence>
<dbReference type="InterPro" id="IPR033121">
    <property type="entry name" value="PEPTIDASE_A1"/>
</dbReference>
<sequence length="485" mass="51743">MVYSIAFPPKAFLSFVLACIAVNGRPTIGNVRRVHSGLTSRSNTVLPVAQFSVAISGTAPRSKAKKELMKVLRSSSSSNFTSPVAGSDFDEEYLTNVTIGGQDFTLIVDTGSSDTWVAKQGFACFDLSGNPVPTSQCAFGTNGFDTSASPTYFPIPNTNFNISYGDGEFLTGDMAFDTVTVGGMTVPHQELGLVTNAAWLGDGIDTGLMGLASPNLTSAFEGTDPDADEWPKTQIPYNPLFYTAVQNGIVSEPYFSVALNRGSFEAENSSLYDPDLGYIAFGGIAPVPVTSTVVTVPIQGYDASTFLPSNGTRVTYFYYTVDVESMSFTGNTQVFGTTNDIILDTGTTLNYVPTDVADAFAAAFDPPATWDDDFGLYVFSCGNSTVPEFTVNIAGTTFVVDPEDNVLPLGVNDDDGNEVCASGTTDGGPNENGNIFILGDTFLHNVVTTFNIHTDEVTITQREVYSSGISTTSSRRRRRTTGRNL</sequence>
<feature type="active site" evidence="3">
    <location>
        <position position="109"/>
    </location>
</feature>
<feature type="domain" description="Peptidase A1" evidence="6">
    <location>
        <begin position="93"/>
        <end position="460"/>
    </location>
</feature>
<keyword evidence="4" id="KW-0378">Hydrolase</keyword>
<accession>A0A0D0BNF6</accession>
<dbReference type="PANTHER" id="PTHR47966">
    <property type="entry name" value="BETA-SITE APP-CLEAVING ENZYME, ISOFORM A-RELATED"/>
    <property type="match status" value="1"/>
</dbReference>
<evidence type="ECO:0000313" key="8">
    <source>
        <dbReference type="Proteomes" id="UP000053593"/>
    </source>
</evidence>
<dbReference type="PROSITE" id="PS51767">
    <property type="entry name" value="PEPTIDASE_A1"/>
    <property type="match status" value="1"/>
</dbReference>
<dbReference type="SUPFAM" id="SSF50630">
    <property type="entry name" value="Acid proteases"/>
    <property type="match status" value="1"/>
</dbReference>
<dbReference type="InterPro" id="IPR021109">
    <property type="entry name" value="Peptidase_aspartic_dom_sf"/>
</dbReference>
<dbReference type="GO" id="GO:0006508">
    <property type="term" value="P:proteolysis"/>
    <property type="evidence" value="ECO:0007669"/>
    <property type="project" value="UniProtKB-KW"/>
</dbReference>
<feature type="signal peptide" evidence="5">
    <location>
        <begin position="1"/>
        <end position="24"/>
    </location>
</feature>
<feature type="chain" id="PRO_5002224747" description="Peptidase A1 domain-containing protein" evidence="5">
    <location>
        <begin position="25"/>
        <end position="485"/>
    </location>
</feature>
<dbReference type="AlphaFoldDB" id="A0A0D0BNF6"/>
<gene>
    <name evidence="7" type="ORF">GYMLUDRAFT_266014</name>
</gene>
<dbReference type="OrthoDB" id="15189at2759"/>
<evidence type="ECO:0000256" key="4">
    <source>
        <dbReference type="RuleBase" id="RU000454"/>
    </source>
</evidence>
<dbReference type="InterPro" id="IPR034164">
    <property type="entry name" value="Pepsin-like_dom"/>
</dbReference>
<evidence type="ECO:0000256" key="2">
    <source>
        <dbReference type="ARBA" id="ARBA00022750"/>
    </source>
</evidence>
<dbReference type="GO" id="GO:0000324">
    <property type="term" value="C:fungal-type vacuole"/>
    <property type="evidence" value="ECO:0007669"/>
    <property type="project" value="TreeGrafter"/>
</dbReference>
<dbReference type="InterPro" id="IPR001969">
    <property type="entry name" value="Aspartic_peptidase_AS"/>
</dbReference>
<keyword evidence="8" id="KW-1185">Reference proteome</keyword>
<comment type="similarity">
    <text evidence="1 4">Belongs to the peptidase A1 family.</text>
</comment>
<dbReference type="EMBL" id="KN834876">
    <property type="protein sequence ID" value="KIK51004.1"/>
    <property type="molecule type" value="Genomic_DNA"/>
</dbReference>
<evidence type="ECO:0000256" key="5">
    <source>
        <dbReference type="SAM" id="SignalP"/>
    </source>
</evidence>
<name>A0A0D0BNF6_9AGAR</name>
<dbReference type="PRINTS" id="PR00792">
    <property type="entry name" value="PEPSIN"/>
</dbReference>
<dbReference type="CDD" id="cd05471">
    <property type="entry name" value="pepsin_like"/>
    <property type="match status" value="1"/>
</dbReference>
<dbReference type="Proteomes" id="UP000053593">
    <property type="component" value="Unassembled WGS sequence"/>
</dbReference>